<dbReference type="Proteomes" id="UP001530377">
    <property type="component" value="Unassembled WGS sequence"/>
</dbReference>
<dbReference type="AlphaFoldDB" id="A0ABD3RV28"/>
<protein>
    <recommendedName>
        <fullName evidence="4">F-box domain-containing protein</fullName>
    </recommendedName>
</protein>
<feature type="region of interest" description="Disordered" evidence="1">
    <location>
        <begin position="790"/>
        <end position="823"/>
    </location>
</feature>
<evidence type="ECO:0000313" key="3">
    <source>
        <dbReference type="Proteomes" id="UP001530377"/>
    </source>
</evidence>
<organism evidence="2 3">
    <name type="scientific">Cyclostephanos tholiformis</name>
    <dbReference type="NCBI Taxonomy" id="382380"/>
    <lineage>
        <taxon>Eukaryota</taxon>
        <taxon>Sar</taxon>
        <taxon>Stramenopiles</taxon>
        <taxon>Ochrophyta</taxon>
        <taxon>Bacillariophyta</taxon>
        <taxon>Coscinodiscophyceae</taxon>
        <taxon>Thalassiosirophycidae</taxon>
        <taxon>Stephanodiscales</taxon>
        <taxon>Stephanodiscaceae</taxon>
        <taxon>Cyclostephanos</taxon>
    </lineage>
</organism>
<gene>
    <name evidence="2" type="ORF">ACHAXA_010370</name>
</gene>
<feature type="compositionally biased region" description="Acidic residues" evidence="1">
    <location>
        <begin position="791"/>
        <end position="800"/>
    </location>
</feature>
<name>A0ABD3RV28_9STRA</name>
<comment type="caution">
    <text evidence="2">The sequence shown here is derived from an EMBL/GenBank/DDBJ whole genome shotgun (WGS) entry which is preliminary data.</text>
</comment>
<proteinExistence type="predicted"/>
<dbReference type="EMBL" id="JALLPB020000168">
    <property type="protein sequence ID" value="KAL3816065.1"/>
    <property type="molecule type" value="Genomic_DNA"/>
</dbReference>
<evidence type="ECO:0000313" key="2">
    <source>
        <dbReference type="EMBL" id="KAL3816065.1"/>
    </source>
</evidence>
<keyword evidence="3" id="KW-1185">Reference proteome</keyword>
<sequence length="823" mass="91085">MPLHEYLEQKRRQNIVKLNASGACHICGSTCRNSKGFKHYFLNGDENVCENGGTPPPHAAVEASSSSSSAATAVGGVRVGGGGNTTTTTMMNYSENSMVRPPNLAAMRTCACFGIAPSDPGYWPYSLRVCDRCIEDDRGIGRIRNCGICGTVACDENCGPELLECTDSAEWNNAGCIECRRMVDFSEMDIFKGRDGTSSPGGKGGRRGGDLGGVWYDEPRITRVCAQCIEQSTPWVRYDFVCRRFRCETRLVPSDVVERKRFCTFGSSPLNLLPEDGLVAVVDFLSGSDLRQLFLTCSAMCTVAERVAKEKVEKIRDIIPTGPIVIEKRTEGTGLTKDWTHLGGTNDFGLRAPDDEKAWVGVYHYVEKILSEMFYFEHHTTESEADKEVVGRFIHQGRKDKFAFGRSYDKSGDDLVECPATTGYSVRGGTVLVTCPNDSSLPFPHPIPLVVASSQRLETGIHHVICRLFCPGSGAVRGNRDVQSFKLGSIGILRINQRGDGPTNDWAHRVDVMDSWVKDEVVFGLKYNADGRRLTIHSNSNVSRASRLQSSHCTLDDTLGELYIAVELTAKAALVQHTLLSVRNCDADEWARFTEHMSDGGATFPARDFNGGGPDLFDHMDALEAMIDDAHDVIDEVHDGGAQQNPQVIQEAQQQVIHEAIRNRRHERAIIDDEGGNQQRRHMRMAMEGGRRIGRLLRPRPAIPQMGRIVNQIIDLAADEDRAVAAAQDLAGSELFLDVGVRERPPPPPMNNNLDRAPRPPFNNYIDREAWRARRRLILRALRPLARAGAMEEELQDNENDGNGVPMQEDQHEDIINGDSNNE</sequence>
<feature type="region of interest" description="Disordered" evidence="1">
    <location>
        <begin position="742"/>
        <end position="761"/>
    </location>
</feature>
<evidence type="ECO:0000256" key="1">
    <source>
        <dbReference type="SAM" id="MobiDB-lite"/>
    </source>
</evidence>
<reference evidence="2 3" key="1">
    <citation type="submission" date="2024-10" db="EMBL/GenBank/DDBJ databases">
        <title>Updated reference genomes for cyclostephanoid diatoms.</title>
        <authorList>
            <person name="Roberts W.R."/>
            <person name="Alverson A.J."/>
        </authorList>
    </citation>
    <scope>NUCLEOTIDE SEQUENCE [LARGE SCALE GENOMIC DNA]</scope>
    <source>
        <strain evidence="2 3">AJA228-03</strain>
    </source>
</reference>
<evidence type="ECO:0008006" key="4">
    <source>
        <dbReference type="Google" id="ProtNLM"/>
    </source>
</evidence>
<accession>A0ABD3RV28</accession>